<evidence type="ECO:0000313" key="10">
    <source>
        <dbReference type="EMBL" id="PYF42550.1"/>
    </source>
</evidence>
<feature type="chain" id="PRO_5016330019" description="Lipoprotein" evidence="9">
    <location>
        <begin position="25"/>
        <end position="216"/>
    </location>
</feature>
<dbReference type="NCBIfam" id="NF033817">
    <property type="entry name" value="Mplas_variab_LP"/>
    <property type="match status" value="1"/>
</dbReference>
<evidence type="ECO:0000256" key="1">
    <source>
        <dbReference type="ARBA" id="ARBA00004193"/>
    </source>
</evidence>
<feature type="compositionally biased region" description="Basic and acidic residues" evidence="8">
    <location>
        <begin position="102"/>
        <end position="122"/>
    </location>
</feature>
<reference evidence="10 11" key="1">
    <citation type="submission" date="2018-06" db="EMBL/GenBank/DDBJ databases">
        <title>Genomic Encyclopedia of Archaeal and Bacterial Type Strains, Phase II (KMG-II): from individual species to whole genera.</title>
        <authorList>
            <person name="Goeker M."/>
        </authorList>
    </citation>
    <scope>NUCLEOTIDE SEQUENCE [LARGE SCALE GENOMIC DNA]</scope>
    <source>
        <strain evidence="10 11">ATCC 29103</strain>
    </source>
</reference>
<feature type="signal peptide" evidence="9">
    <location>
        <begin position="1"/>
        <end position="24"/>
    </location>
</feature>
<accession>A0A318U5S9</accession>
<dbReference type="RefSeq" id="WP_110858401.1">
    <property type="nucleotide sequence ID" value="NZ_LS991949.1"/>
</dbReference>
<dbReference type="EMBL" id="QKLP01000010">
    <property type="protein sequence ID" value="PYF42550.1"/>
    <property type="molecule type" value="Genomic_DNA"/>
</dbReference>
<dbReference type="AlphaFoldDB" id="A0A318U5S9"/>
<evidence type="ECO:0008006" key="12">
    <source>
        <dbReference type="Google" id="ProtNLM"/>
    </source>
</evidence>
<comment type="subcellular location">
    <subcellularLocation>
        <location evidence="1">Cell membrane</location>
        <topology evidence="1">Lipid-anchor</topology>
    </subcellularLocation>
</comment>
<sequence length="216" mass="24911">MKKINKIIISLSSIISISSMPLIAASCSNKNPTDESIINNITPQTIDNQKQEDKSKEKEQEENPSGSGSSSSNTAPQTQGNQNHKNPSGSDSSSPDTTTNQDKQKQEYKNKKEEKDDPEKLLKKLEEVKKDYEKAKEGKEGLIKKSRYYDDLNSWFGDIHHSRFGSRGSWNYYLDFETKVRKKQNPESYFKIVKEFIKKYETEIKKYLEENLLIEK</sequence>
<dbReference type="InterPro" id="IPR049890">
    <property type="entry name" value="VlpA-F-like_signal"/>
</dbReference>
<keyword evidence="2" id="KW-1003">Cell membrane</keyword>
<evidence type="ECO:0000256" key="3">
    <source>
        <dbReference type="ARBA" id="ARBA00022729"/>
    </source>
</evidence>
<feature type="compositionally biased region" description="Polar residues" evidence="8">
    <location>
        <begin position="73"/>
        <end position="86"/>
    </location>
</feature>
<keyword evidence="4" id="KW-0677">Repeat</keyword>
<keyword evidence="5" id="KW-0472">Membrane</keyword>
<keyword evidence="3 9" id="KW-0732">Signal</keyword>
<keyword evidence="6" id="KW-0564">Palmitate</keyword>
<feature type="compositionally biased region" description="Polar residues" evidence="8">
    <location>
        <begin position="28"/>
        <end position="48"/>
    </location>
</feature>
<feature type="compositionally biased region" description="Low complexity" evidence="8">
    <location>
        <begin position="87"/>
        <end position="101"/>
    </location>
</feature>
<gene>
    <name evidence="10" type="ORF">BCF88_1105</name>
</gene>
<evidence type="ECO:0000256" key="2">
    <source>
        <dbReference type="ARBA" id="ARBA00022475"/>
    </source>
</evidence>
<feature type="region of interest" description="Disordered" evidence="8">
    <location>
        <begin position="28"/>
        <end position="122"/>
    </location>
</feature>
<organism evidence="10 11">
    <name type="scientific">Metamycoplasma alkalescens</name>
    <dbReference type="NCBI Taxonomy" id="45363"/>
    <lineage>
        <taxon>Bacteria</taxon>
        <taxon>Bacillati</taxon>
        <taxon>Mycoplasmatota</taxon>
        <taxon>Mycoplasmoidales</taxon>
        <taxon>Metamycoplasmataceae</taxon>
        <taxon>Metamycoplasma</taxon>
    </lineage>
</organism>
<proteinExistence type="predicted"/>
<protein>
    <recommendedName>
        <fullName evidence="12">Lipoprotein</fullName>
    </recommendedName>
</protein>
<dbReference type="PROSITE" id="PS51257">
    <property type="entry name" value="PROKAR_LIPOPROTEIN"/>
    <property type="match status" value="1"/>
</dbReference>
<evidence type="ECO:0000256" key="7">
    <source>
        <dbReference type="ARBA" id="ARBA00023288"/>
    </source>
</evidence>
<comment type="caution">
    <text evidence="10">The sequence shown here is derived from an EMBL/GenBank/DDBJ whole genome shotgun (WGS) entry which is preliminary data.</text>
</comment>
<evidence type="ECO:0000256" key="5">
    <source>
        <dbReference type="ARBA" id="ARBA00023136"/>
    </source>
</evidence>
<evidence type="ECO:0000313" key="11">
    <source>
        <dbReference type="Proteomes" id="UP000247715"/>
    </source>
</evidence>
<name>A0A318U5S9_9BACT</name>
<dbReference type="GO" id="GO:0005886">
    <property type="term" value="C:plasma membrane"/>
    <property type="evidence" value="ECO:0007669"/>
    <property type="project" value="UniProtKB-SubCell"/>
</dbReference>
<evidence type="ECO:0000256" key="6">
    <source>
        <dbReference type="ARBA" id="ARBA00023139"/>
    </source>
</evidence>
<evidence type="ECO:0000256" key="4">
    <source>
        <dbReference type="ARBA" id="ARBA00022737"/>
    </source>
</evidence>
<evidence type="ECO:0000256" key="8">
    <source>
        <dbReference type="SAM" id="MobiDB-lite"/>
    </source>
</evidence>
<feature type="compositionally biased region" description="Basic and acidic residues" evidence="8">
    <location>
        <begin position="49"/>
        <end position="61"/>
    </location>
</feature>
<dbReference type="Proteomes" id="UP000247715">
    <property type="component" value="Unassembled WGS sequence"/>
</dbReference>
<keyword evidence="7" id="KW-0449">Lipoprotein</keyword>
<evidence type="ECO:0000256" key="9">
    <source>
        <dbReference type="SAM" id="SignalP"/>
    </source>
</evidence>